<evidence type="ECO:0000313" key="1">
    <source>
        <dbReference type="EMBL" id="KAI8582408.1"/>
    </source>
</evidence>
<dbReference type="GeneID" id="75912012"/>
<protein>
    <submittedName>
        <fullName evidence="1">Uncharacterized protein</fullName>
    </submittedName>
</protein>
<dbReference type="EMBL" id="MU620900">
    <property type="protein sequence ID" value="KAI8582408.1"/>
    <property type="molecule type" value="Genomic_DNA"/>
</dbReference>
<reference evidence="1" key="2">
    <citation type="journal article" date="2022" name="Proc. Natl. Acad. Sci. U.S.A.">
        <title>Diploid-dominant life cycles characterize the early evolution of Fungi.</title>
        <authorList>
            <person name="Amses K.R."/>
            <person name="Simmons D.R."/>
            <person name="Longcore J.E."/>
            <person name="Mondo S.J."/>
            <person name="Seto K."/>
            <person name="Jeronimo G.H."/>
            <person name="Bonds A.E."/>
            <person name="Quandt C.A."/>
            <person name="Davis W.J."/>
            <person name="Chang Y."/>
            <person name="Federici B.A."/>
            <person name="Kuo A."/>
            <person name="LaButti K."/>
            <person name="Pangilinan J."/>
            <person name="Andreopoulos W."/>
            <person name="Tritt A."/>
            <person name="Riley R."/>
            <person name="Hundley H."/>
            <person name="Johnson J."/>
            <person name="Lipzen A."/>
            <person name="Barry K."/>
            <person name="Lang B.F."/>
            <person name="Cuomo C.A."/>
            <person name="Buchler N.E."/>
            <person name="Grigoriev I.V."/>
            <person name="Spatafora J.W."/>
            <person name="Stajich J.E."/>
            <person name="James T.Y."/>
        </authorList>
    </citation>
    <scope>NUCLEOTIDE SEQUENCE</scope>
    <source>
        <strain evidence="1">AG</strain>
    </source>
</reference>
<proteinExistence type="predicted"/>
<dbReference type="AlphaFoldDB" id="A0AAD5HHP0"/>
<name>A0AAD5HHP0_UMBRA</name>
<organism evidence="1 2">
    <name type="scientific">Umbelopsis ramanniana AG</name>
    <dbReference type="NCBI Taxonomy" id="1314678"/>
    <lineage>
        <taxon>Eukaryota</taxon>
        <taxon>Fungi</taxon>
        <taxon>Fungi incertae sedis</taxon>
        <taxon>Mucoromycota</taxon>
        <taxon>Mucoromycotina</taxon>
        <taxon>Umbelopsidomycetes</taxon>
        <taxon>Umbelopsidales</taxon>
        <taxon>Umbelopsidaceae</taxon>
        <taxon>Umbelopsis</taxon>
    </lineage>
</organism>
<gene>
    <name evidence="1" type="ORF">K450DRAFT_227041</name>
</gene>
<evidence type="ECO:0000313" key="2">
    <source>
        <dbReference type="Proteomes" id="UP001206595"/>
    </source>
</evidence>
<keyword evidence="2" id="KW-1185">Reference proteome</keyword>
<dbReference type="RefSeq" id="XP_051447412.1">
    <property type="nucleotide sequence ID" value="XM_051586664.1"/>
</dbReference>
<comment type="caution">
    <text evidence="1">The sequence shown here is derived from an EMBL/GenBank/DDBJ whole genome shotgun (WGS) entry which is preliminary data.</text>
</comment>
<sequence length="185" mass="20445">MELIADEDTVWALGSTSPDTEPVFVLVGTLVFGEDDLDGLGKFSSGSLTDVEILNESRAVEELDSREVYDQRITNLPLDGNRVTNFDSRHIERVEGKSVTDSKRVFISSHGSSLGSHEEGSGQSDEVFGNIHWGYWLKVFVELKKNSSGNNSLFISTDASRDNENVICSVWRCLKARQCLRPTAG</sequence>
<accession>A0AAD5HHP0</accession>
<dbReference type="Proteomes" id="UP001206595">
    <property type="component" value="Unassembled WGS sequence"/>
</dbReference>
<reference evidence="1" key="1">
    <citation type="submission" date="2021-06" db="EMBL/GenBank/DDBJ databases">
        <authorList>
            <consortium name="DOE Joint Genome Institute"/>
            <person name="Mondo S.J."/>
            <person name="Amses K.R."/>
            <person name="Simmons D.R."/>
            <person name="Longcore J.E."/>
            <person name="Seto K."/>
            <person name="Alves G.H."/>
            <person name="Bonds A.E."/>
            <person name="Quandt C.A."/>
            <person name="Davis W.J."/>
            <person name="Chang Y."/>
            <person name="Letcher P.M."/>
            <person name="Powell M.J."/>
            <person name="Kuo A."/>
            <person name="Labutti K."/>
            <person name="Pangilinan J."/>
            <person name="Andreopoulos W."/>
            <person name="Tritt A."/>
            <person name="Riley R."/>
            <person name="Hundley H."/>
            <person name="Johnson J."/>
            <person name="Lipzen A."/>
            <person name="Barry K."/>
            <person name="Berbee M.L."/>
            <person name="Buchler N.E."/>
            <person name="Grigoriev I.V."/>
            <person name="Spatafora J.W."/>
            <person name="Stajich J.E."/>
            <person name="James T.Y."/>
        </authorList>
    </citation>
    <scope>NUCLEOTIDE SEQUENCE</scope>
    <source>
        <strain evidence="1">AG</strain>
    </source>
</reference>